<dbReference type="AlphaFoldDB" id="W7CP33"/>
<dbReference type="PATRIC" id="fig|1265861.3.peg.689"/>
<dbReference type="Pfam" id="PF03591">
    <property type="entry name" value="AzlC"/>
    <property type="match status" value="1"/>
</dbReference>
<reference evidence="9 10" key="1">
    <citation type="submission" date="2012-12" db="EMBL/GenBank/DDBJ databases">
        <title>Novel taxa of Listeriaceae from agricultural environments in the United States.</title>
        <authorList>
            <person name="den Bakker H.C."/>
            <person name="Allred A."/>
            <person name="Warchocki S."/>
            <person name="Wright E.M."/>
            <person name="Burrell A."/>
            <person name="Nightingale K.K."/>
            <person name="Kephart D."/>
            <person name="Wiedmann M."/>
        </authorList>
    </citation>
    <scope>NUCLEOTIDE SEQUENCE [LARGE SCALE GENOMIC DNA]</scope>
    <source>
        <strain evidence="9 10">FSL F6-1037</strain>
    </source>
</reference>
<evidence type="ECO:0000256" key="8">
    <source>
        <dbReference type="SAM" id="Phobius"/>
    </source>
</evidence>
<evidence type="ECO:0000256" key="6">
    <source>
        <dbReference type="ARBA" id="ARBA00022989"/>
    </source>
</evidence>
<dbReference type="GO" id="GO:0005886">
    <property type="term" value="C:plasma membrane"/>
    <property type="evidence" value="ECO:0007669"/>
    <property type="project" value="UniProtKB-SubCell"/>
</dbReference>
<feature type="transmembrane region" description="Helical" evidence="8">
    <location>
        <begin position="22"/>
        <end position="55"/>
    </location>
</feature>
<dbReference type="RefSeq" id="WP_035313609.1">
    <property type="nucleotide sequence ID" value="NZ_AODH01000012.1"/>
</dbReference>
<keyword evidence="7 8" id="KW-0472">Membrane</keyword>
<keyword evidence="5 8" id="KW-0812">Transmembrane</keyword>
<dbReference type="STRING" id="1265861.BCAMP_03535"/>
<proteinExistence type="inferred from homology"/>
<dbReference type="Proteomes" id="UP000019243">
    <property type="component" value="Unassembled WGS sequence"/>
</dbReference>
<feature type="transmembrane region" description="Helical" evidence="8">
    <location>
        <begin position="61"/>
        <end position="82"/>
    </location>
</feature>
<protein>
    <submittedName>
        <fullName evidence="9">Branched-chain amino acid transport protein</fullName>
    </submittedName>
</protein>
<organism evidence="9 10">
    <name type="scientific">Brochothrix campestris FSL F6-1037</name>
    <dbReference type="NCBI Taxonomy" id="1265861"/>
    <lineage>
        <taxon>Bacteria</taxon>
        <taxon>Bacillati</taxon>
        <taxon>Bacillota</taxon>
        <taxon>Bacilli</taxon>
        <taxon>Bacillales</taxon>
        <taxon>Listeriaceae</taxon>
        <taxon>Brochothrix</taxon>
    </lineage>
</organism>
<feature type="transmembrane region" description="Helical" evidence="8">
    <location>
        <begin position="136"/>
        <end position="159"/>
    </location>
</feature>
<evidence type="ECO:0000256" key="3">
    <source>
        <dbReference type="ARBA" id="ARBA00022448"/>
    </source>
</evidence>
<keyword evidence="3" id="KW-0813">Transport</keyword>
<evidence type="ECO:0000256" key="5">
    <source>
        <dbReference type="ARBA" id="ARBA00022692"/>
    </source>
</evidence>
<feature type="transmembrane region" description="Helical" evidence="8">
    <location>
        <begin position="165"/>
        <end position="184"/>
    </location>
</feature>
<comment type="caution">
    <text evidence="9">The sequence shown here is derived from an EMBL/GenBank/DDBJ whole genome shotgun (WGS) entry which is preliminary data.</text>
</comment>
<comment type="similarity">
    <text evidence="2">Belongs to the AzlC family.</text>
</comment>
<evidence type="ECO:0000256" key="4">
    <source>
        <dbReference type="ARBA" id="ARBA00022475"/>
    </source>
</evidence>
<gene>
    <name evidence="9" type="ORF">BCAMP_03535</name>
</gene>
<dbReference type="OrthoDB" id="3177005at2"/>
<dbReference type="InterPro" id="IPR011606">
    <property type="entry name" value="Brnchd-chn_aa_trnsp_permease"/>
</dbReference>
<evidence type="ECO:0000256" key="1">
    <source>
        <dbReference type="ARBA" id="ARBA00004651"/>
    </source>
</evidence>
<sequence>MQNSGEQTNAFIMGAKDCLPTLLGYISIGLACGVIGTASSLTVWQVTVLALLVYAGSAQMVMAGLLMVHTPFLVIVFTVAIINLRMLLLSMTIAPHFKTESLGQRLLLGMLLTDESFGVAMVQQAKKPRQLLNPSWMMGLNVTAYSGWCLACFVGAYLGDLLPNPTVLGLDFALVAMFIALLVLQLELVSLPALRAYLIALASAVVLMLLLLVFLPASVALLLGTITGAIIGGGCEKC</sequence>
<dbReference type="GO" id="GO:1903785">
    <property type="term" value="P:L-valine transmembrane transport"/>
    <property type="evidence" value="ECO:0007669"/>
    <property type="project" value="TreeGrafter"/>
</dbReference>
<name>W7CP33_9LIST</name>
<dbReference type="PANTHER" id="PTHR34979">
    <property type="entry name" value="INNER MEMBRANE PROTEIN YGAZ"/>
    <property type="match status" value="1"/>
</dbReference>
<accession>W7CP33</accession>
<evidence type="ECO:0000313" key="10">
    <source>
        <dbReference type="Proteomes" id="UP000019243"/>
    </source>
</evidence>
<evidence type="ECO:0000256" key="2">
    <source>
        <dbReference type="ARBA" id="ARBA00010735"/>
    </source>
</evidence>
<comment type="subcellular location">
    <subcellularLocation>
        <location evidence="1">Cell membrane</location>
        <topology evidence="1">Multi-pass membrane protein</topology>
    </subcellularLocation>
</comment>
<evidence type="ECO:0000313" key="9">
    <source>
        <dbReference type="EMBL" id="EUJ41349.1"/>
    </source>
</evidence>
<evidence type="ECO:0000256" key="7">
    <source>
        <dbReference type="ARBA" id="ARBA00023136"/>
    </source>
</evidence>
<dbReference type="EMBL" id="AODH01000012">
    <property type="protein sequence ID" value="EUJ41349.1"/>
    <property type="molecule type" value="Genomic_DNA"/>
</dbReference>
<keyword evidence="10" id="KW-1185">Reference proteome</keyword>
<keyword evidence="6 8" id="KW-1133">Transmembrane helix</keyword>
<keyword evidence="4" id="KW-1003">Cell membrane</keyword>
<feature type="transmembrane region" description="Helical" evidence="8">
    <location>
        <begin position="196"/>
        <end position="215"/>
    </location>
</feature>
<dbReference type="PANTHER" id="PTHR34979:SF1">
    <property type="entry name" value="INNER MEMBRANE PROTEIN YGAZ"/>
    <property type="match status" value="1"/>
</dbReference>